<keyword evidence="4" id="KW-1185">Reference proteome</keyword>
<evidence type="ECO:0000256" key="2">
    <source>
        <dbReference type="ARBA" id="ARBA00023604"/>
    </source>
</evidence>
<dbReference type="GeneID" id="96006812"/>
<dbReference type="RefSeq" id="XP_069229675.1">
    <property type="nucleotide sequence ID" value="XM_069373974.1"/>
</dbReference>
<dbReference type="GO" id="GO:0016491">
    <property type="term" value="F:oxidoreductase activity"/>
    <property type="evidence" value="ECO:0007669"/>
    <property type="project" value="UniProtKB-KW"/>
</dbReference>
<organism evidence="3 4">
    <name type="scientific">Cladosporium halotolerans</name>
    <dbReference type="NCBI Taxonomy" id="1052096"/>
    <lineage>
        <taxon>Eukaryota</taxon>
        <taxon>Fungi</taxon>
        <taxon>Dikarya</taxon>
        <taxon>Ascomycota</taxon>
        <taxon>Pezizomycotina</taxon>
        <taxon>Dothideomycetes</taxon>
        <taxon>Dothideomycetidae</taxon>
        <taxon>Cladosporiales</taxon>
        <taxon>Cladosporiaceae</taxon>
        <taxon>Cladosporium</taxon>
    </lineage>
</organism>
<evidence type="ECO:0000313" key="4">
    <source>
        <dbReference type="Proteomes" id="UP000803884"/>
    </source>
</evidence>
<dbReference type="Proteomes" id="UP000803884">
    <property type="component" value="Unassembled WGS sequence"/>
</dbReference>
<proteinExistence type="inferred from homology"/>
<dbReference type="NCBIfam" id="NF041278">
    <property type="entry name" value="CmcJ_NvfI_EfuI"/>
    <property type="match status" value="1"/>
</dbReference>
<dbReference type="EMBL" id="JAAQHG020000014">
    <property type="protein sequence ID" value="KAL1586570.1"/>
    <property type="molecule type" value="Genomic_DNA"/>
</dbReference>
<keyword evidence="1" id="KW-0560">Oxidoreductase</keyword>
<dbReference type="AlphaFoldDB" id="A0AB34KT98"/>
<dbReference type="InterPro" id="IPR044053">
    <property type="entry name" value="AsaB-like"/>
</dbReference>
<reference evidence="3 4" key="1">
    <citation type="journal article" date="2020" name="Microbiol. Resour. Announc.">
        <title>Draft Genome Sequence of a Cladosporium Species Isolated from the Mesophotic Ascidian Didemnum maculosum.</title>
        <authorList>
            <person name="Gioti A."/>
            <person name="Siaperas R."/>
            <person name="Nikolaivits E."/>
            <person name="Le Goff G."/>
            <person name="Ouazzani J."/>
            <person name="Kotoulas G."/>
            <person name="Topakas E."/>
        </authorList>
    </citation>
    <scope>NUCLEOTIDE SEQUENCE [LARGE SCALE GENOMIC DNA]</scope>
    <source>
        <strain evidence="3 4">TM138-S3</strain>
    </source>
</reference>
<dbReference type="PANTHER" id="PTHR34598">
    <property type="entry name" value="BLL6449 PROTEIN"/>
    <property type="match status" value="1"/>
</dbReference>
<comment type="similarity">
    <text evidence="2">Belongs to the asaB hydroxylase/desaturase family.</text>
</comment>
<name>A0AB34KT98_9PEZI</name>
<accession>A0AB34KT98</accession>
<evidence type="ECO:0000313" key="3">
    <source>
        <dbReference type="EMBL" id="KAL1586570.1"/>
    </source>
</evidence>
<sequence>MSIVTGIHHLQPLPKYAVEKPYTMRYVPEGPIAVSNVTRIKHDVKVLDMRATNKEYSLDRNGFTWSRIDTKMAYEDYESHEKITAVYFSELENCLKKLFPGCMVDFVSYLIRKREGSFPFSTGQTYSHGQPNIVAHIDATPEDMVRQIIRRHGSDSEQLLKGRAQYITMWKPLRGPLHDYPLALCDRRSINAAQDLEPQDIVDRHEVLENVHVYHRAQHKWHFLRGQEDSEVLIFRQADTKPNGFGVPHCAIMNPDAPEDCLPRESIEVVAFVYSQE</sequence>
<evidence type="ECO:0000256" key="1">
    <source>
        <dbReference type="ARBA" id="ARBA00023002"/>
    </source>
</evidence>
<comment type="caution">
    <text evidence="3">The sequence shown here is derived from an EMBL/GenBank/DDBJ whole genome shotgun (WGS) entry which is preliminary data.</text>
</comment>
<gene>
    <name evidence="3" type="ORF">WHR41_05369</name>
</gene>
<dbReference type="PANTHER" id="PTHR34598:SF3">
    <property type="entry name" value="OXIDOREDUCTASE AN1597"/>
    <property type="match status" value="1"/>
</dbReference>
<protein>
    <submittedName>
        <fullName evidence="3">Uncharacterized protein</fullName>
    </submittedName>
</protein>